<dbReference type="Pfam" id="PF01607">
    <property type="entry name" value="CBM_14"/>
    <property type="match status" value="1"/>
</dbReference>
<organism evidence="3">
    <name type="scientific">Rhodnius prolixus</name>
    <name type="common">Triatomid bug</name>
    <dbReference type="NCBI Taxonomy" id="13249"/>
    <lineage>
        <taxon>Eukaryota</taxon>
        <taxon>Metazoa</taxon>
        <taxon>Ecdysozoa</taxon>
        <taxon>Arthropoda</taxon>
        <taxon>Hexapoda</taxon>
        <taxon>Insecta</taxon>
        <taxon>Pterygota</taxon>
        <taxon>Neoptera</taxon>
        <taxon>Paraneoptera</taxon>
        <taxon>Hemiptera</taxon>
        <taxon>Heteroptera</taxon>
        <taxon>Panheteroptera</taxon>
        <taxon>Cimicomorpha</taxon>
        <taxon>Reduviidae</taxon>
        <taxon>Triatominae</taxon>
        <taxon>Rhodnius</taxon>
    </lineage>
</organism>
<sequence>MKMKQLICLTTLVLSVYGAQTSFPFQNQLVTAIQPQPTNVCKTVEAKCADCTNIELCTAVGKAPTIMPCTGSTPYCNDRACSAKPSPECSGGTISSFTCPQTDGHYPDPNNCSLYHICINETAIDYTCEGLAVYSTRTHSCARRSGDSPCTTVNCRGKNGQYALYPADNRFAFFCVADKSTSIMVKCGDNQVYSTEVNLCRPHCTKEGLLPDPDDNKYFIECTLELTSNFLMTRRECPNTANVKSVFDPVKLECVVTK</sequence>
<feature type="chain" id="PRO_5004365113" evidence="1">
    <location>
        <begin position="19"/>
        <end position="258"/>
    </location>
</feature>
<protein>
    <submittedName>
        <fullName evidence="3">Putative peritrophin-like protein</fullName>
    </submittedName>
</protein>
<dbReference type="InterPro" id="IPR036508">
    <property type="entry name" value="Chitin-bd_dom_sf"/>
</dbReference>
<keyword evidence="1" id="KW-0732">Signal</keyword>
<dbReference type="InterPro" id="IPR002557">
    <property type="entry name" value="Chitin-bd_dom"/>
</dbReference>
<dbReference type="SUPFAM" id="SSF57625">
    <property type="entry name" value="Invertebrate chitin-binding proteins"/>
    <property type="match status" value="1"/>
</dbReference>
<reference evidence="3" key="1">
    <citation type="submission" date="2013-04" db="EMBL/GenBank/DDBJ databases">
        <title>An insight into the transcriptome of the digestive tract of the blood sucking bug, Rhodnius prolixus.</title>
        <authorList>
            <person name="Ribeiro J.M.C."/>
            <person name="Genta F.A."/>
            <person name="Sorgine M.H.F."/>
            <person name="Paiva-Silva G.O."/>
            <person name="Majerowicz D."/>
            <person name="Medeiros M."/>
            <person name="Koerich L."/>
            <person name="Terra W.R."/>
            <person name="Ferreira C."/>
            <person name="Pimentel A.C."/>
            <person name="Bisch P.M."/>
            <person name="Diniz M.M.P."/>
            <person name="Nascimento R."/>
            <person name="Salmon D."/>
            <person name="Silber A.M."/>
            <person name="Alves M."/>
            <person name="Oliveira M.F."/>
            <person name="Gondim K.C."/>
            <person name="Silva Neto M.A.C."/>
            <person name="Atella G.C."/>
            <person name="Araujo H."/>
            <person name="Dias F.S."/>
            <person name="Polycarpo C.R."/>
            <person name="Fampa P."/>
            <person name="Melo A.C."/>
            <person name="Tanaka A.S."/>
            <person name="Balczun C."/>
            <person name="Oliveira J.H.M."/>
            <person name="Goncalves R."/>
            <person name="Lazoski C."/>
            <person name="Pereira M.A."/>
            <person name="Rivera-Pomar R."/>
            <person name="Diambra L."/>
            <person name="Schaub G.A."/>
            <person name="Garcia E.S."/>
            <person name="Azambuja P."/>
            <person name="Braz G.R.C."/>
            <person name="Oliveira P.L."/>
        </authorList>
    </citation>
    <scope>NUCLEOTIDE SEQUENCE</scope>
</reference>
<proteinExistence type="evidence at transcript level"/>
<dbReference type="AlphaFoldDB" id="R4FKY3"/>
<evidence type="ECO:0000313" key="3">
    <source>
        <dbReference type="EMBL" id="JAA75191.1"/>
    </source>
</evidence>
<dbReference type="Gene3D" id="2.170.140.10">
    <property type="entry name" value="Chitin binding domain"/>
    <property type="match status" value="1"/>
</dbReference>
<feature type="signal peptide" evidence="1">
    <location>
        <begin position="1"/>
        <end position="18"/>
    </location>
</feature>
<dbReference type="GO" id="GO:0008061">
    <property type="term" value="F:chitin binding"/>
    <property type="evidence" value="ECO:0007669"/>
    <property type="project" value="InterPro"/>
</dbReference>
<dbReference type="GO" id="GO:0005576">
    <property type="term" value="C:extracellular region"/>
    <property type="evidence" value="ECO:0007669"/>
    <property type="project" value="InterPro"/>
</dbReference>
<dbReference type="VEuPathDB" id="VectorBase:RPRC011432"/>
<dbReference type="PROSITE" id="PS50940">
    <property type="entry name" value="CHIT_BIND_II"/>
    <property type="match status" value="1"/>
</dbReference>
<evidence type="ECO:0000256" key="1">
    <source>
        <dbReference type="SAM" id="SignalP"/>
    </source>
</evidence>
<feature type="domain" description="Chitin-binding type-2" evidence="2">
    <location>
        <begin position="96"/>
        <end position="152"/>
    </location>
</feature>
<dbReference type="HOGENOM" id="CLU_1058919_0_0_1"/>
<dbReference type="SMART" id="SM00494">
    <property type="entry name" value="ChtBD2"/>
    <property type="match status" value="2"/>
</dbReference>
<evidence type="ECO:0000259" key="2">
    <source>
        <dbReference type="PROSITE" id="PS50940"/>
    </source>
</evidence>
<accession>R4FKY3</accession>
<name>R4FKY3_RHOPR</name>
<dbReference type="EMBL" id="GAHY01002319">
    <property type="protein sequence ID" value="JAA75191.1"/>
    <property type="molecule type" value="mRNA"/>
</dbReference>